<evidence type="ECO:0000313" key="6">
    <source>
        <dbReference type="EMBL" id="KAK7583968.1"/>
    </source>
</evidence>
<dbReference type="InterPro" id="IPR012677">
    <property type="entry name" value="Nucleotide-bd_a/b_plait_sf"/>
</dbReference>
<dbReference type="CDD" id="cd12578">
    <property type="entry name" value="RRM1_hnRNPA_like"/>
    <property type="match status" value="1"/>
</dbReference>
<sequence>MEHLRKLFIGGLDGRTTDDKLKSYFEQWGEIVDVVVMKDPKTKRSRGFGFITYSDASMVDAAQAARPHKIDGKVVEPKRAVPRNQITSPESNATVKKIFVAGLKEEVTEAELEEYFSKYGNIVSVSLVTDKDTGKKRGFGFIEFDDYDAVDRILLGGSHSLKNKLIDVKKAFSKAELTKIHAGKNASNETNQNVNNRPDWNSQGPPGAMVNNNWNYPTMPNGPPMNMAAGGYGPRPNWGMNSWPNGAGCMPGGMGPGMNPGAGGMCPTGMAPNNMGAMGGMGPANMAAGAMGNMGPGNMAGMSMGNMVPPNMAGMQNYANMTPGMGMNMGMGMPDAGMAPGMCAPGMQNANMTGATMNPSMAQGMTNNMAAAAGMNQAMAPGMATNMAAGMGQTMGAGMPNGNRMANNMAGMMNAAPPNWNYGQCGTNAGWGNANESLTAPYQQNYTGGPMRAGPVSGAPARSAPYSQNSAGGPGGYGNNYGNTPAGGRRF</sequence>
<proteinExistence type="predicted"/>
<protein>
    <recommendedName>
        <fullName evidence="5">RRM domain-containing protein</fullName>
    </recommendedName>
</protein>
<feature type="domain" description="RRM" evidence="5">
    <location>
        <begin position="96"/>
        <end position="173"/>
    </location>
</feature>
<feature type="domain" description="RRM" evidence="5">
    <location>
        <begin position="5"/>
        <end position="88"/>
    </location>
</feature>
<dbReference type="InterPro" id="IPR035979">
    <property type="entry name" value="RBD_domain_sf"/>
</dbReference>
<accession>A0AAN9Y3R5</accession>
<dbReference type="GO" id="GO:0003730">
    <property type="term" value="F:mRNA 3'-UTR binding"/>
    <property type="evidence" value="ECO:0007669"/>
    <property type="project" value="TreeGrafter"/>
</dbReference>
<comment type="caution">
    <text evidence="6">The sequence shown here is derived from an EMBL/GenBank/DDBJ whole genome shotgun (WGS) entry which is preliminary data.</text>
</comment>
<gene>
    <name evidence="6" type="ORF">V9T40_004931</name>
</gene>
<evidence type="ECO:0000256" key="2">
    <source>
        <dbReference type="ARBA" id="ARBA00022884"/>
    </source>
</evidence>
<evidence type="ECO:0000313" key="7">
    <source>
        <dbReference type="Proteomes" id="UP001367676"/>
    </source>
</evidence>
<dbReference type="Proteomes" id="UP001367676">
    <property type="component" value="Unassembled WGS sequence"/>
</dbReference>
<feature type="compositionally biased region" description="Polar residues" evidence="4">
    <location>
        <begin position="185"/>
        <end position="206"/>
    </location>
</feature>
<keyword evidence="7" id="KW-1185">Reference proteome</keyword>
<dbReference type="SMART" id="SM00360">
    <property type="entry name" value="RRM"/>
    <property type="match status" value="2"/>
</dbReference>
<dbReference type="InterPro" id="IPR000504">
    <property type="entry name" value="RRM_dom"/>
</dbReference>
<dbReference type="SUPFAM" id="SSF54928">
    <property type="entry name" value="RNA-binding domain, RBD"/>
    <property type="match status" value="2"/>
</dbReference>
<feature type="region of interest" description="Disordered" evidence="4">
    <location>
        <begin position="183"/>
        <end position="206"/>
    </location>
</feature>
<name>A0AAN9Y3R5_9HEMI</name>
<dbReference type="GO" id="GO:0098687">
    <property type="term" value="C:chromosomal region"/>
    <property type="evidence" value="ECO:0007669"/>
    <property type="project" value="UniProtKB-ARBA"/>
</dbReference>
<dbReference type="FunFam" id="3.30.70.330:FF:000040">
    <property type="entry name" value="Heterogeneous nuclear ribonucleoprotein A2/B1"/>
    <property type="match status" value="1"/>
</dbReference>
<dbReference type="PANTHER" id="PTHR48026">
    <property type="entry name" value="HOMOLOGOUS TO DROSOPHILA SQD (SQUID) PROTEIN"/>
    <property type="match status" value="1"/>
</dbReference>
<dbReference type="Pfam" id="PF00076">
    <property type="entry name" value="RRM_1"/>
    <property type="match status" value="2"/>
</dbReference>
<keyword evidence="2 3" id="KW-0694">RNA-binding</keyword>
<dbReference type="EMBL" id="JBBCAQ010000032">
    <property type="protein sequence ID" value="KAK7583968.1"/>
    <property type="molecule type" value="Genomic_DNA"/>
</dbReference>
<dbReference type="PANTHER" id="PTHR48026:SF14">
    <property type="entry name" value="HETEROGENEOUS NUCLEAR RIBONUCLEOPROTEIN A1"/>
    <property type="match status" value="1"/>
</dbReference>
<evidence type="ECO:0000256" key="4">
    <source>
        <dbReference type="SAM" id="MobiDB-lite"/>
    </source>
</evidence>
<reference evidence="6 7" key="1">
    <citation type="submission" date="2024-03" db="EMBL/GenBank/DDBJ databases">
        <title>Adaptation during the transition from Ophiocordyceps entomopathogen to insect associate is accompanied by gene loss and intensified selection.</title>
        <authorList>
            <person name="Ward C.M."/>
            <person name="Onetto C.A."/>
            <person name="Borneman A.R."/>
        </authorList>
    </citation>
    <scope>NUCLEOTIDE SEQUENCE [LARGE SCALE GENOMIC DNA]</scope>
    <source>
        <strain evidence="6">AWRI1</strain>
        <tissue evidence="6">Single Adult Female</tissue>
    </source>
</reference>
<keyword evidence="1" id="KW-0677">Repeat</keyword>
<feature type="compositionally biased region" description="Low complexity" evidence="4">
    <location>
        <begin position="480"/>
        <end position="491"/>
    </location>
</feature>
<dbReference type="PROSITE" id="PS50102">
    <property type="entry name" value="RRM"/>
    <property type="match status" value="2"/>
</dbReference>
<evidence type="ECO:0000256" key="1">
    <source>
        <dbReference type="ARBA" id="ARBA00022737"/>
    </source>
</evidence>
<dbReference type="GO" id="GO:0071013">
    <property type="term" value="C:catalytic step 2 spliceosome"/>
    <property type="evidence" value="ECO:0007669"/>
    <property type="project" value="TreeGrafter"/>
</dbReference>
<dbReference type="GO" id="GO:0000398">
    <property type="term" value="P:mRNA splicing, via spliceosome"/>
    <property type="evidence" value="ECO:0007669"/>
    <property type="project" value="TreeGrafter"/>
</dbReference>
<dbReference type="AlphaFoldDB" id="A0AAN9Y3R5"/>
<organism evidence="6 7">
    <name type="scientific">Parthenolecanium corni</name>
    <dbReference type="NCBI Taxonomy" id="536013"/>
    <lineage>
        <taxon>Eukaryota</taxon>
        <taxon>Metazoa</taxon>
        <taxon>Ecdysozoa</taxon>
        <taxon>Arthropoda</taxon>
        <taxon>Hexapoda</taxon>
        <taxon>Insecta</taxon>
        <taxon>Pterygota</taxon>
        <taxon>Neoptera</taxon>
        <taxon>Paraneoptera</taxon>
        <taxon>Hemiptera</taxon>
        <taxon>Sternorrhyncha</taxon>
        <taxon>Coccoidea</taxon>
        <taxon>Coccidae</taxon>
        <taxon>Parthenolecanium</taxon>
    </lineage>
</organism>
<dbReference type="Gene3D" id="3.30.70.330">
    <property type="match status" value="2"/>
</dbReference>
<feature type="region of interest" description="Disordered" evidence="4">
    <location>
        <begin position="442"/>
        <end position="491"/>
    </location>
</feature>
<evidence type="ECO:0000256" key="3">
    <source>
        <dbReference type="PROSITE-ProRule" id="PRU00176"/>
    </source>
</evidence>
<evidence type="ECO:0000259" key="5">
    <source>
        <dbReference type="PROSITE" id="PS50102"/>
    </source>
</evidence>